<dbReference type="InterPro" id="IPR018817">
    <property type="entry name" value="7TM_GPCR_serpentine_rcpt_Srz"/>
</dbReference>
<sequence>MNVIAGVNKMFMSYLAIQRFILYFWPDLSLCDTHRSIWSTYSVFSLYQTAKPVSQFFLKNNPGLKLLPFFFFGEDLFLIFATALYVPVFWSIRKLKHLPSAKLNNPHRYVLWQLLATVAYKILFTIPSMVLQDIIMTERITGLQTLDYFAIPIISQVTYLGCNRRNRREFIKEVSKRLWFKILCGRCCSKKKSTVEPTPDAIVQLSVMERI</sequence>
<keyword evidence="1" id="KW-0812">Transmembrane</keyword>
<proteinExistence type="predicted"/>
<name>G0N1E4_CAEBE</name>
<dbReference type="OrthoDB" id="5875403at2759"/>
<dbReference type="InParanoid" id="G0N1E4"/>
<dbReference type="EMBL" id="GL379827">
    <property type="protein sequence ID" value="EGT50169.1"/>
    <property type="molecule type" value="Genomic_DNA"/>
</dbReference>
<accession>G0N1E4</accession>
<dbReference type="Pfam" id="PF10325">
    <property type="entry name" value="7TM_GPCR_Srz"/>
    <property type="match status" value="1"/>
</dbReference>
<dbReference type="PANTHER" id="PTHR31720:SF12">
    <property type="entry name" value="SERPENTINE RECEPTOR, CLASS T-RELATED"/>
    <property type="match status" value="1"/>
</dbReference>
<dbReference type="AlphaFoldDB" id="G0N1E4"/>
<gene>
    <name evidence="2" type="ORF">CAEBREN_15313</name>
</gene>
<feature type="transmembrane region" description="Helical" evidence="1">
    <location>
        <begin position="110"/>
        <end position="131"/>
    </location>
</feature>
<evidence type="ECO:0000313" key="3">
    <source>
        <dbReference type="Proteomes" id="UP000008068"/>
    </source>
</evidence>
<organism evidence="3">
    <name type="scientific">Caenorhabditis brenneri</name>
    <name type="common">Nematode worm</name>
    <dbReference type="NCBI Taxonomy" id="135651"/>
    <lineage>
        <taxon>Eukaryota</taxon>
        <taxon>Metazoa</taxon>
        <taxon>Ecdysozoa</taxon>
        <taxon>Nematoda</taxon>
        <taxon>Chromadorea</taxon>
        <taxon>Rhabditida</taxon>
        <taxon>Rhabditina</taxon>
        <taxon>Rhabditomorpha</taxon>
        <taxon>Rhabditoidea</taxon>
        <taxon>Rhabditidae</taxon>
        <taxon>Peloderinae</taxon>
        <taxon>Caenorhabditis</taxon>
    </lineage>
</organism>
<evidence type="ECO:0000313" key="2">
    <source>
        <dbReference type="EMBL" id="EGT50169.1"/>
    </source>
</evidence>
<keyword evidence="1" id="KW-1133">Transmembrane helix</keyword>
<dbReference type="HOGENOM" id="CLU_056063_3_1_1"/>
<feature type="transmembrane region" description="Helical" evidence="1">
    <location>
        <begin position="66"/>
        <end position="90"/>
    </location>
</feature>
<dbReference type="PANTHER" id="PTHR31720">
    <property type="entry name" value="SERPENTINE RECEPTOR, CLASS Z-RELATED"/>
    <property type="match status" value="1"/>
</dbReference>
<keyword evidence="3" id="KW-1185">Reference proteome</keyword>
<evidence type="ECO:0008006" key="4">
    <source>
        <dbReference type="Google" id="ProtNLM"/>
    </source>
</evidence>
<protein>
    <recommendedName>
        <fullName evidence="4">Serpentine receptor class gamma</fullName>
    </recommendedName>
</protein>
<evidence type="ECO:0000256" key="1">
    <source>
        <dbReference type="SAM" id="Phobius"/>
    </source>
</evidence>
<reference evidence="3" key="1">
    <citation type="submission" date="2011-07" db="EMBL/GenBank/DDBJ databases">
        <authorList>
            <consortium name="Caenorhabditis brenneri Sequencing and Analysis Consortium"/>
            <person name="Wilson R.K."/>
        </authorList>
    </citation>
    <scope>NUCLEOTIDE SEQUENCE [LARGE SCALE GENOMIC DNA]</scope>
    <source>
        <strain evidence="3">PB2801</strain>
    </source>
</reference>
<dbReference type="Proteomes" id="UP000008068">
    <property type="component" value="Unassembled WGS sequence"/>
</dbReference>
<keyword evidence="1" id="KW-0472">Membrane</keyword>